<dbReference type="PANTHER" id="PTHR18444:SF9">
    <property type="entry name" value="UPF0538 PROTEIN C2ORF76"/>
    <property type="match status" value="1"/>
</dbReference>
<evidence type="ECO:0000256" key="2">
    <source>
        <dbReference type="SAM" id="Phobius"/>
    </source>
</evidence>
<dbReference type="InterPro" id="IPR018794">
    <property type="entry name" value="UPF0538"/>
</dbReference>
<proteinExistence type="inferred from homology"/>
<name>A0A8J1LWZ7_XENLA</name>
<protein>
    <submittedName>
        <fullName evidence="4">UPF0538 protein C2orf76 homolog</fullName>
    </submittedName>
</protein>
<keyword evidence="2" id="KW-1133">Transmembrane helix</keyword>
<evidence type="ECO:0000313" key="4">
    <source>
        <dbReference type="RefSeq" id="XP_041434023.1"/>
    </source>
</evidence>
<dbReference type="Pfam" id="PF10209">
    <property type="entry name" value="DUF2340"/>
    <property type="match status" value="1"/>
</dbReference>
<dbReference type="KEGG" id="xla:108702237"/>
<reference evidence="4" key="1">
    <citation type="submission" date="2025-08" db="UniProtKB">
        <authorList>
            <consortium name="RefSeq"/>
        </authorList>
    </citation>
    <scope>IDENTIFICATION</scope>
    <source>
        <strain evidence="4">J_2021</strain>
        <tissue evidence="4">Erythrocytes</tissue>
    </source>
</reference>
<gene>
    <name evidence="4" type="primary">c2orf76.S</name>
</gene>
<comment type="similarity">
    <text evidence="1">Belongs to the UPF0538 family.</text>
</comment>
<keyword evidence="3" id="KW-1185">Reference proteome</keyword>
<dbReference type="AlphaFoldDB" id="A0A8J1LWZ7"/>
<dbReference type="GeneID" id="108702237"/>
<evidence type="ECO:0000256" key="1">
    <source>
        <dbReference type="ARBA" id="ARBA00007176"/>
    </source>
</evidence>
<dbReference type="RefSeq" id="XP_041434023.1">
    <property type="nucleotide sequence ID" value="XM_041578089.1"/>
</dbReference>
<evidence type="ECO:0000313" key="3">
    <source>
        <dbReference type="Proteomes" id="UP000186698"/>
    </source>
</evidence>
<keyword evidence="2" id="KW-0812">Transmembrane</keyword>
<sequence length="147" mass="17009">MSVSSSLKFSRVNKIALFVCWGWLLTLCLIAVTVRLVEHRNFHPMVYHGVNLDQTVQEFIMQISDDIPQRSSLPQPYKKHLYDTLKVIHQPHGAKTNELVVGLEDDERLILVPEHTLREAGVAHETELAFFCHKDYQLYKANPVSKW</sequence>
<keyword evidence="2" id="KW-0472">Membrane</keyword>
<feature type="transmembrane region" description="Helical" evidence="2">
    <location>
        <begin position="15"/>
        <end position="37"/>
    </location>
</feature>
<dbReference type="Proteomes" id="UP000186698">
    <property type="component" value="Chromosome 9_10S"/>
</dbReference>
<dbReference type="PANTHER" id="PTHR18444">
    <property type="entry name" value="UPF0538 FAMILY MEMBER"/>
    <property type="match status" value="1"/>
</dbReference>
<dbReference type="CTD" id="108702237"/>
<accession>A0A8J1LWZ7</accession>
<dbReference type="OrthoDB" id="937at2759"/>
<organism evidence="3 4">
    <name type="scientific">Xenopus laevis</name>
    <name type="common">African clawed frog</name>
    <dbReference type="NCBI Taxonomy" id="8355"/>
    <lineage>
        <taxon>Eukaryota</taxon>
        <taxon>Metazoa</taxon>
        <taxon>Chordata</taxon>
        <taxon>Craniata</taxon>
        <taxon>Vertebrata</taxon>
        <taxon>Euteleostomi</taxon>
        <taxon>Amphibia</taxon>
        <taxon>Batrachia</taxon>
        <taxon>Anura</taxon>
        <taxon>Pipoidea</taxon>
        <taxon>Pipidae</taxon>
        <taxon>Xenopodinae</taxon>
        <taxon>Xenopus</taxon>
        <taxon>Xenopus</taxon>
    </lineage>
</organism>